<proteinExistence type="predicted"/>
<dbReference type="EMBL" id="JACHHO010000008">
    <property type="protein sequence ID" value="MBB5206193.1"/>
    <property type="molecule type" value="Genomic_DNA"/>
</dbReference>
<protein>
    <submittedName>
        <fullName evidence="1">CheY-like chemotaxis protein</fullName>
    </submittedName>
</protein>
<accession>A0A840S974</accession>
<dbReference type="Gene3D" id="3.40.50.2300">
    <property type="match status" value="1"/>
</dbReference>
<dbReference type="CDD" id="cd00156">
    <property type="entry name" value="REC"/>
    <property type="match status" value="1"/>
</dbReference>
<evidence type="ECO:0000313" key="2">
    <source>
        <dbReference type="Proteomes" id="UP000554837"/>
    </source>
</evidence>
<dbReference type="Proteomes" id="UP000554837">
    <property type="component" value="Unassembled WGS sequence"/>
</dbReference>
<gene>
    <name evidence="1" type="ORF">HNQ51_003538</name>
</gene>
<keyword evidence="2" id="KW-1185">Reference proteome</keyword>
<dbReference type="SUPFAM" id="SSF52172">
    <property type="entry name" value="CheY-like"/>
    <property type="match status" value="1"/>
</dbReference>
<evidence type="ECO:0000313" key="1">
    <source>
        <dbReference type="EMBL" id="MBB5206193.1"/>
    </source>
</evidence>
<sequence>MPPAASTSDPGLPSTPYADILVQLGSEVVQPLLVALERLKELQLTEAGEAGAALAALREPLRRARDNALLAQQIGRLGSGRVQAAREPLTLNTLVAQVVEKRRREAAVRGLQLRAELEAAEIEGDGALVASLLNALLDWALIRTRSSIDIVVQLTPWPIRARLRCRFAVRELDQQPVAAHAAAEKGLHWQLIVQIASCLGVSVRREDEAGICVACLDFPLPRMQELVEQIDLGLTAHEAASNTQPFAGWQALLVSQHPPLIQQVRALMEPTGWLVDQVASIDQAFQHCLAGLPEVILVDGRLHGPDLEQFCCHVRADAPRFPIIEFLSQDATPRERRLVLSLCREAQMESQLPLLLRRTAIQGDPELTLRL</sequence>
<comment type="caution">
    <text evidence="1">The sequence shown here is derived from an EMBL/GenBank/DDBJ whole genome shotgun (WGS) entry which is preliminary data.</text>
</comment>
<dbReference type="AlphaFoldDB" id="A0A840S974"/>
<organism evidence="1 2">
    <name type="scientific">Inhella inkyongensis</name>
    <dbReference type="NCBI Taxonomy" id="392593"/>
    <lineage>
        <taxon>Bacteria</taxon>
        <taxon>Pseudomonadati</taxon>
        <taxon>Pseudomonadota</taxon>
        <taxon>Betaproteobacteria</taxon>
        <taxon>Burkholderiales</taxon>
        <taxon>Sphaerotilaceae</taxon>
        <taxon>Inhella</taxon>
    </lineage>
</organism>
<reference evidence="1 2" key="1">
    <citation type="submission" date="2020-08" db="EMBL/GenBank/DDBJ databases">
        <title>Genomic Encyclopedia of Type Strains, Phase IV (KMG-IV): sequencing the most valuable type-strain genomes for metagenomic binning, comparative biology and taxonomic classification.</title>
        <authorList>
            <person name="Goeker M."/>
        </authorList>
    </citation>
    <scope>NUCLEOTIDE SEQUENCE [LARGE SCALE GENOMIC DNA]</scope>
    <source>
        <strain evidence="1 2">DSM 23958</strain>
    </source>
</reference>
<dbReference type="RefSeq" id="WP_138855445.1">
    <property type="nucleotide sequence ID" value="NZ_CP040709.1"/>
</dbReference>
<name>A0A840S974_9BURK</name>
<dbReference type="OrthoDB" id="9149617at2"/>
<dbReference type="InterPro" id="IPR011006">
    <property type="entry name" value="CheY-like_superfamily"/>
</dbReference>